<keyword evidence="4 9" id="KW-0805">Transcription regulation</keyword>
<evidence type="ECO:0000256" key="6">
    <source>
        <dbReference type="ARBA" id="ARBA00023163"/>
    </source>
</evidence>
<evidence type="ECO:0000256" key="9">
    <source>
        <dbReference type="RuleBase" id="RU365082"/>
    </source>
</evidence>
<evidence type="ECO:0000256" key="1">
    <source>
        <dbReference type="ARBA" id="ARBA00004123"/>
    </source>
</evidence>
<dbReference type="GO" id="GO:0006357">
    <property type="term" value="P:regulation of transcription by RNA polymerase II"/>
    <property type="evidence" value="ECO:0007669"/>
    <property type="project" value="InterPro"/>
</dbReference>
<reference evidence="12 13" key="1">
    <citation type="journal article" date="2018" name="Front. Microbiol.">
        <title>Genome-Wide Analysis of Corynespora cassiicola Leaf Fall Disease Putative Effectors.</title>
        <authorList>
            <person name="Lopez D."/>
            <person name="Ribeiro S."/>
            <person name="Label P."/>
            <person name="Fumanal B."/>
            <person name="Venisse J.S."/>
            <person name="Kohler A."/>
            <person name="de Oliveira R.R."/>
            <person name="Labutti K."/>
            <person name="Lipzen A."/>
            <person name="Lail K."/>
            <person name="Bauer D."/>
            <person name="Ohm R.A."/>
            <person name="Barry K.W."/>
            <person name="Spatafora J."/>
            <person name="Grigoriev I.V."/>
            <person name="Martin F.M."/>
            <person name="Pujade-Renaud V."/>
        </authorList>
    </citation>
    <scope>NUCLEOTIDE SEQUENCE [LARGE SCALE GENOMIC DNA]</scope>
    <source>
        <strain evidence="12 13">Philippines</strain>
    </source>
</reference>
<accession>A0A2T2NBK8</accession>
<keyword evidence="7 9" id="KW-0539">Nucleus</keyword>
<evidence type="ECO:0000256" key="8">
    <source>
        <dbReference type="ARBA" id="ARBA00032007"/>
    </source>
</evidence>
<dbReference type="Proteomes" id="UP000240883">
    <property type="component" value="Unassembled WGS sequence"/>
</dbReference>
<evidence type="ECO:0000256" key="2">
    <source>
        <dbReference type="ARBA" id="ARBA00007813"/>
    </source>
</evidence>
<dbReference type="AlphaFoldDB" id="A0A2T2NBK8"/>
<dbReference type="InterPro" id="IPR055122">
    <property type="entry name" value="Med14_N"/>
</dbReference>
<evidence type="ECO:0000256" key="3">
    <source>
        <dbReference type="ARBA" id="ARBA00019619"/>
    </source>
</evidence>
<organism evidence="12 13">
    <name type="scientific">Corynespora cassiicola Philippines</name>
    <dbReference type="NCBI Taxonomy" id="1448308"/>
    <lineage>
        <taxon>Eukaryota</taxon>
        <taxon>Fungi</taxon>
        <taxon>Dikarya</taxon>
        <taxon>Ascomycota</taxon>
        <taxon>Pezizomycotina</taxon>
        <taxon>Dothideomycetes</taxon>
        <taxon>Pleosporomycetidae</taxon>
        <taxon>Pleosporales</taxon>
        <taxon>Corynesporascaceae</taxon>
        <taxon>Corynespora</taxon>
    </lineage>
</organism>
<dbReference type="GO" id="GO:0016592">
    <property type="term" value="C:mediator complex"/>
    <property type="evidence" value="ECO:0007669"/>
    <property type="project" value="UniProtKB-UniRule"/>
</dbReference>
<sequence length="1045" mass="117373">MPGRIMNHGADGATGPRDGDFKKRAYDGKMINGTPRKDTPTANGASAAPAVAQLPPEIQHLASEFYHPLSKLIVRIAQECYNDLTEVLQSMADMPVNPQANGVMANGLGSYGMANGGIDPEANKQKKLILMHFAQANRSKFIKLLVLLDWGKRSSVDVSKLIDLFQWMKDQSAQIDAVDVQLETMKVLSNYMREYNPDLRTSLEILGTGKAGWIPDMGFIPPEPISSEKALELLRYMNTALSIRLNVHETLPRHLRKWRIESGRATFVVDNEFEFDVISFADDLSDQWHFIDMRLLFTPAPSISTRSRFIGQLKRQADYILSQTGLTGCFDFLHKFILTHKITVLKSQAFELLRAGWAGSLKVEPVHRALVIQYWMDKPGRKNWIEIGISSNRPKDGKISWKGPPVSSLTVRWFRQGVEISDVDLAFDWKNLSLERMLKRVISLHIAHLLETARSNLSPKMRIKAEFSPEEPSECSLEAALGASADKTTLSMEPVTGRFILRPANHVSSQAEHFINARDPSHIGQMLMQLLARTLLDQIQRNAHQLGWLPMSRTEIGLDNVKQAVGRDILQFVLHYPRGWPGKWALATIIDASGESWWIVQMAHRGSGIVSAKQVEMHRPDGKTLPINRDFLSSMERVAAQLVAVTANQAKLDAEHQPYRIENEVATNPLSDAQVPLLHGWAIELRTCDLLESRPKGVQWLEPRMRLIFQRPRADKRNVWHIATGTVIKSEEAGLRKLVSASPQKNIGFSKSGEFYILLSSPFGESVVDELKARLRDVNRLRSFTTTLEKRKMVLRSSSLQEVRFQYGDNYTAAVNFGAESEIKLQLGQKNPHNRIHKFLTEIINDRCPKMLDGGITENSGLERFCTTLLLTRPIMTGLHEVESQEQSKGNYRNPTIHAHSIGQYRLTYQNPQCSFDIRLKPKDDKVVWSIEDNEKRAADFRPVAERSPSHKRLPKLKSALQQLFRESGESWFGVHSGIIAEMGSIPQVIKRLHETVIDCAAEEGQKPYEEVTASANAGGGNPTAPAGPRAPAPGQRPQAGDHRA</sequence>
<dbReference type="GO" id="GO:0003712">
    <property type="term" value="F:transcription coregulator activity"/>
    <property type="evidence" value="ECO:0007669"/>
    <property type="project" value="UniProtKB-UniRule"/>
</dbReference>
<dbReference type="Pfam" id="PF26204">
    <property type="entry name" value="Med14_fung"/>
    <property type="match status" value="1"/>
</dbReference>
<gene>
    <name evidence="12" type="ORF">BS50DRAFT_532468</name>
</gene>
<feature type="region of interest" description="Disordered" evidence="10">
    <location>
        <begin position="1"/>
        <end position="20"/>
    </location>
</feature>
<dbReference type="Pfam" id="PF08638">
    <property type="entry name" value="Med14"/>
    <property type="match status" value="1"/>
</dbReference>
<dbReference type="PANTHER" id="PTHR12809:SF2">
    <property type="entry name" value="MEDIATOR OF RNA POLYMERASE II TRANSCRIPTION SUBUNIT 14"/>
    <property type="match status" value="1"/>
</dbReference>
<dbReference type="STRING" id="1448308.A0A2T2NBK8"/>
<dbReference type="OrthoDB" id="205099at2759"/>
<evidence type="ECO:0000313" key="12">
    <source>
        <dbReference type="EMBL" id="PSN62841.1"/>
    </source>
</evidence>
<evidence type="ECO:0000259" key="11">
    <source>
        <dbReference type="Pfam" id="PF08638"/>
    </source>
</evidence>
<keyword evidence="13" id="KW-1185">Reference proteome</keyword>
<evidence type="ECO:0000256" key="4">
    <source>
        <dbReference type="ARBA" id="ARBA00023015"/>
    </source>
</evidence>
<evidence type="ECO:0000256" key="5">
    <source>
        <dbReference type="ARBA" id="ARBA00023159"/>
    </source>
</evidence>
<keyword evidence="6 9" id="KW-0804">Transcription</keyword>
<comment type="subunit">
    <text evidence="9">Component of the Mediator complex.</text>
</comment>
<feature type="region of interest" description="Disordered" evidence="10">
    <location>
        <begin position="1008"/>
        <end position="1045"/>
    </location>
</feature>
<comment type="function">
    <text evidence="9">Component of the Mediator complex, a coactivator involved in the regulated transcription of nearly all RNA polymerase II-dependent genes. Mediator functions as a bridge to convey information from gene-specific regulatory proteins to the basal RNA polymerase II transcription machinery. Mediator is recruited to promoters by direct interactions with regulatory proteins and serves as a scaffold for the assembly of a functional preinitiation complex with RNA polymerase II and the general transcription factors.</text>
</comment>
<comment type="similarity">
    <text evidence="2 9">Belongs to the Mediator complex subunit 14 family.</text>
</comment>
<dbReference type="InterPro" id="IPR013947">
    <property type="entry name" value="Mediator_Med14"/>
</dbReference>
<keyword evidence="5 9" id="KW-0010">Activator</keyword>
<comment type="subcellular location">
    <subcellularLocation>
        <location evidence="1 9">Nucleus</location>
    </subcellularLocation>
</comment>
<evidence type="ECO:0000313" key="13">
    <source>
        <dbReference type="Proteomes" id="UP000240883"/>
    </source>
</evidence>
<evidence type="ECO:0000256" key="7">
    <source>
        <dbReference type="ARBA" id="ARBA00023242"/>
    </source>
</evidence>
<proteinExistence type="inferred from homology"/>
<feature type="domain" description="Mediator complex subunit MED14 N-terminal" evidence="11">
    <location>
        <begin position="67"/>
        <end position="278"/>
    </location>
</feature>
<feature type="compositionally biased region" description="Low complexity" evidence="10">
    <location>
        <begin position="1013"/>
        <end position="1039"/>
    </location>
</feature>
<dbReference type="PANTHER" id="PTHR12809">
    <property type="entry name" value="MEDIATOR COMPLEX SUBUNIT"/>
    <property type="match status" value="1"/>
</dbReference>
<evidence type="ECO:0000256" key="10">
    <source>
        <dbReference type="SAM" id="MobiDB-lite"/>
    </source>
</evidence>
<dbReference type="EMBL" id="KZ678141">
    <property type="protein sequence ID" value="PSN62841.1"/>
    <property type="molecule type" value="Genomic_DNA"/>
</dbReference>
<dbReference type="GO" id="GO:0070847">
    <property type="term" value="C:core mediator complex"/>
    <property type="evidence" value="ECO:0007669"/>
    <property type="project" value="TreeGrafter"/>
</dbReference>
<protein>
    <recommendedName>
        <fullName evidence="3 9">Mediator of RNA polymerase II transcription subunit 14</fullName>
    </recommendedName>
    <alternativeName>
        <fullName evidence="8 9">Mediator complex subunit 14</fullName>
    </alternativeName>
</protein>
<name>A0A2T2NBK8_CORCC</name>